<proteinExistence type="predicted"/>
<accession>A0A2M7TLS1</accession>
<protein>
    <submittedName>
        <fullName evidence="1">Uncharacterized protein</fullName>
    </submittedName>
</protein>
<evidence type="ECO:0000313" key="1">
    <source>
        <dbReference type="EMBL" id="PIZ48071.1"/>
    </source>
</evidence>
<dbReference type="EMBL" id="PFNL01000016">
    <property type="protein sequence ID" value="PIZ48071.1"/>
    <property type="molecule type" value="Genomic_DNA"/>
</dbReference>
<sequence length="91" mass="10630">MDQISNLFAKTKKKIDSPDKNVSREFQQYGYDIAVKLNDIAHKALYIKLAKTQPRSRIELALQFVLDYPNARSKGKLFMYKMRELKSTETT</sequence>
<reference evidence="2" key="1">
    <citation type="submission" date="2017-09" db="EMBL/GenBank/DDBJ databases">
        <title>Depth-based differentiation of microbial function through sediment-hosted aquifers and enrichment of novel symbionts in the deep terrestrial subsurface.</title>
        <authorList>
            <person name="Probst A.J."/>
            <person name="Ladd B."/>
            <person name="Jarett J.K."/>
            <person name="Geller-Mcgrath D.E."/>
            <person name="Sieber C.M.K."/>
            <person name="Emerson J.B."/>
            <person name="Anantharaman K."/>
            <person name="Thomas B.C."/>
            <person name="Malmstrom R."/>
            <person name="Stieglmeier M."/>
            <person name="Klingl A."/>
            <person name="Woyke T."/>
            <person name="Ryan C.M."/>
            <person name="Banfield J.F."/>
        </authorList>
    </citation>
    <scope>NUCLEOTIDE SEQUENCE [LARGE SCALE GENOMIC DNA]</scope>
</reference>
<dbReference type="AlphaFoldDB" id="A0A2M7TLS1"/>
<name>A0A2M7TLS1_UNCKA</name>
<evidence type="ECO:0000313" key="2">
    <source>
        <dbReference type="Proteomes" id="UP000228920"/>
    </source>
</evidence>
<comment type="caution">
    <text evidence="1">The sequence shown here is derived from an EMBL/GenBank/DDBJ whole genome shotgun (WGS) entry which is preliminary data.</text>
</comment>
<organism evidence="1 2">
    <name type="scientific">candidate division WWE3 bacterium CG_4_10_14_0_2_um_filter_41_14</name>
    <dbReference type="NCBI Taxonomy" id="1975072"/>
    <lineage>
        <taxon>Bacteria</taxon>
        <taxon>Katanobacteria</taxon>
    </lineage>
</organism>
<dbReference type="Proteomes" id="UP000228920">
    <property type="component" value="Unassembled WGS sequence"/>
</dbReference>
<gene>
    <name evidence="1" type="ORF">COY32_00590</name>
</gene>